<dbReference type="InterPro" id="IPR055280">
    <property type="entry name" value="TIC32"/>
</dbReference>
<evidence type="ECO:0008006" key="3">
    <source>
        <dbReference type="Google" id="ProtNLM"/>
    </source>
</evidence>
<dbReference type="EMBL" id="JACMSC010000005">
    <property type="protein sequence ID" value="KAG6521529.1"/>
    <property type="molecule type" value="Genomic_DNA"/>
</dbReference>
<dbReference type="PANTHER" id="PTHR48476">
    <property type="entry name" value="SHORT-CHAIN DEHYDROGENASE TIC 32, CHLOROPLASTIC-LIKE"/>
    <property type="match status" value="1"/>
</dbReference>
<dbReference type="CDD" id="cd05327">
    <property type="entry name" value="retinol-DH_like_SDR_c_like"/>
    <property type="match status" value="1"/>
</dbReference>
<dbReference type="Pfam" id="PF00106">
    <property type="entry name" value="adh_short"/>
    <property type="match status" value="1"/>
</dbReference>
<dbReference type="SUPFAM" id="SSF51735">
    <property type="entry name" value="NAD(P)-binding Rossmann-fold domains"/>
    <property type="match status" value="1"/>
</dbReference>
<name>A0A8J5H6L4_ZINOF</name>
<protein>
    <recommendedName>
        <fullName evidence="3">Short-chain dehydrogenase TIC 32, chloroplastic</fullName>
    </recommendedName>
</protein>
<dbReference type="PRINTS" id="PR00081">
    <property type="entry name" value="GDHRDH"/>
</dbReference>
<dbReference type="PANTHER" id="PTHR48476:SF1">
    <property type="entry name" value="SHORT-CHAIN DEHYDROGENASE TIC 32, CHLOROPLASTIC-LIKE"/>
    <property type="match status" value="1"/>
</dbReference>
<keyword evidence="2" id="KW-1185">Reference proteome</keyword>
<organism evidence="1 2">
    <name type="scientific">Zingiber officinale</name>
    <name type="common">Ginger</name>
    <name type="synonym">Amomum zingiber</name>
    <dbReference type="NCBI Taxonomy" id="94328"/>
    <lineage>
        <taxon>Eukaryota</taxon>
        <taxon>Viridiplantae</taxon>
        <taxon>Streptophyta</taxon>
        <taxon>Embryophyta</taxon>
        <taxon>Tracheophyta</taxon>
        <taxon>Spermatophyta</taxon>
        <taxon>Magnoliopsida</taxon>
        <taxon>Liliopsida</taxon>
        <taxon>Zingiberales</taxon>
        <taxon>Zingiberaceae</taxon>
        <taxon>Zingiber</taxon>
    </lineage>
</organism>
<dbReference type="AlphaFoldDB" id="A0A8J5H6L4"/>
<dbReference type="InterPro" id="IPR002347">
    <property type="entry name" value="SDR_fam"/>
</dbReference>
<evidence type="ECO:0000313" key="2">
    <source>
        <dbReference type="Proteomes" id="UP000734854"/>
    </source>
</evidence>
<comment type="caution">
    <text evidence="1">The sequence shown here is derived from an EMBL/GenBank/DDBJ whole genome shotgun (WGS) entry which is preliminary data.</text>
</comment>
<gene>
    <name evidence="1" type="ORF">ZIOFF_018652</name>
</gene>
<reference evidence="1 2" key="1">
    <citation type="submission" date="2020-08" db="EMBL/GenBank/DDBJ databases">
        <title>Plant Genome Project.</title>
        <authorList>
            <person name="Zhang R.-G."/>
        </authorList>
    </citation>
    <scope>NUCLEOTIDE SEQUENCE [LARGE SCALE GENOMIC DNA]</scope>
    <source>
        <tissue evidence="1">Rhizome</tissue>
    </source>
</reference>
<proteinExistence type="predicted"/>
<dbReference type="InterPro" id="IPR036291">
    <property type="entry name" value="NAD(P)-bd_dom_sf"/>
</dbReference>
<sequence length="288" mass="31252">MATLLRTVIGLPGPSGFGSASTAEQVTAGVDASRHTVIITGGSSGLGAETARVMALRGAHVIIGARNMDAAKVVKQNVHRTLRLPELINNAGVMYCPFQLSEDGIEMQFATNHLGHFLLTNLLLERMKSTAETTGIEGRIMNLSSIAHIGPYLEGIKFDKLNDENAYNDIFAYGQSKLANILHSNELARRLKEEGANITANSIHPGLIRTNLMRHSVAFITMLRAFTSVLWKSIPQGAATSCYVALHPNMKGVTGKYFADCNEEKPSSLARDEALAKKLWDFSEKLVS</sequence>
<dbReference type="Proteomes" id="UP000734854">
    <property type="component" value="Unassembled WGS sequence"/>
</dbReference>
<accession>A0A8J5H6L4</accession>
<dbReference type="Gene3D" id="3.40.50.720">
    <property type="entry name" value="NAD(P)-binding Rossmann-like Domain"/>
    <property type="match status" value="1"/>
</dbReference>
<evidence type="ECO:0000313" key="1">
    <source>
        <dbReference type="EMBL" id="KAG6521529.1"/>
    </source>
</evidence>